<dbReference type="EMBL" id="SJDT01000002">
    <property type="protein sequence ID" value="TBW22777.1"/>
    <property type="molecule type" value="Genomic_DNA"/>
</dbReference>
<dbReference type="CDD" id="cd00077">
    <property type="entry name" value="HDc"/>
    <property type="match status" value="1"/>
</dbReference>
<dbReference type="Pfam" id="PF13286">
    <property type="entry name" value="HD_assoc"/>
    <property type="match status" value="1"/>
</dbReference>
<name>A0A4Q9V2J1_9ACTO</name>
<dbReference type="PANTHER" id="PTHR11373">
    <property type="entry name" value="DEOXYNUCLEOSIDE TRIPHOSPHATE TRIPHOSPHOHYDROLASE"/>
    <property type="match status" value="1"/>
</dbReference>
<proteinExistence type="inferred from homology"/>
<dbReference type="InterPro" id="IPR006675">
    <property type="entry name" value="HDIG_dom"/>
</dbReference>
<dbReference type="NCBIfam" id="TIGR00277">
    <property type="entry name" value="HDIG"/>
    <property type="match status" value="1"/>
</dbReference>
<dbReference type="GO" id="GO:0008832">
    <property type="term" value="F:dGTPase activity"/>
    <property type="evidence" value="ECO:0007669"/>
    <property type="project" value="TreeGrafter"/>
</dbReference>
<reference evidence="4 5" key="1">
    <citation type="submission" date="2019-02" db="EMBL/GenBank/DDBJ databases">
        <title>Arcanobacterium bovis sp. nov., isolated from the milk of a cow with mastitis.</title>
        <authorList>
            <person name="Sammra O."/>
            <person name="Foster G."/>
            <person name="Hassan A."/>
            <person name="Alssahen M."/>
            <person name="Laemmler C."/>
            <person name="Borowiak M."/>
            <person name="Malorny B."/>
            <person name="Abdulmawjood A."/>
        </authorList>
    </citation>
    <scope>NUCLEOTIDE SEQUENCE [LARGE SCALE GENOMIC DNA]</scope>
    <source>
        <strain evidence="4 5">C605018/01/1</strain>
    </source>
</reference>
<comment type="caution">
    <text evidence="4">The sequence shown here is derived from an EMBL/GenBank/DDBJ whole genome shotgun (WGS) entry which is preliminary data.</text>
</comment>
<dbReference type="PROSITE" id="PS51831">
    <property type="entry name" value="HD"/>
    <property type="match status" value="1"/>
</dbReference>
<keyword evidence="1 2" id="KW-0378">Hydrolase</keyword>
<feature type="domain" description="HD" evidence="3">
    <location>
        <begin position="76"/>
        <end position="225"/>
    </location>
</feature>
<dbReference type="InterPro" id="IPR006674">
    <property type="entry name" value="HD_domain"/>
</dbReference>
<dbReference type="PANTHER" id="PTHR11373:SF32">
    <property type="entry name" value="DEOXYGUANOSINETRIPHOSPHATE TRIPHOSPHOHYDROLASE"/>
    <property type="match status" value="1"/>
</dbReference>
<dbReference type="RefSeq" id="WP_131279767.1">
    <property type="nucleotide sequence ID" value="NZ_JBHSLR010000009.1"/>
</dbReference>
<evidence type="ECO:0000259" key="3">
    <source>
        <dbReference type="PROSITE" id="PS51831"/>
    </source>
</evidence>
<dbReference type="SUPFAM" id="SSF109604">
    <property type="entry name" value="HD-domain/PDEase-like"/>
    <property type="match status" value="1"/>
</dbReference>
<dbReference type="SMART" id="SM00471">
    <property type="entry name" value="HDc"/>
    <property type="match status" value="1"/>
</dbReference>
<protein>
    <recommendedName>
        <fullName evidence="2">Deoxyguanosinetriphosphate triphosphohydrolase-like protein</fullName>
    </recommendedName>
</protein>
<dbReference type="OrthoDB" id="9803619at2"/>
<dbReference type="HAMAP" id="MF_01212">
    <property type="entry name" value="dGTPase_type2"/>
    <property type="match status" value="1"/>
</dbReference>
<keyword evidence="5" id="KW-1185">Reference proteome</keyword>
<dbReference type="NCBIfam" id="TIGR01353">
    <property type="entry name" value="dGTP_triPase"/>
    <property type="match status" value="1"/>
</dbReference>
<dbReference type="InterPro" id="IPR023023">
    <property type="entry name" value="dNTPase_2"/>
</dbReference>
<gene>
    <name evidence="4" type="ORF">EZJ44_02405</name>
</gene>
<dbReference type="InterPro" id="IPR026875">
    <property type="entry name" value="PHydrolase_assoc_dom"/>
</dbReference>
<dbReference type="Proteomes" id="UP000293036">
    <property type="component" value="Unassembled WGS sequence"/>
</dbReference>
<evidence type="ECO:0000313" key="4">
    <source>
        <dbReference type="EMBL" id="TBW22777.1"/>
    </source>
</evidence>
<dbReference type="NCBIfam" id="NF002829">
    <property type="entry name" value="PRK03007.1"/>
    <property type="match status" value="1"/>
</dbReference>
<sequence length="438" mass="49680">MCVECHFEHKIAIVDTVQTQYESQDIERWVPEPPKNNTRTDFERDRARVLHSSALRRLGAKTQVLGPESDDFIRTRLTHSLEVAQVGRSLAKILGCDPDIVETACLCHDIGHPPFGHNGERALNELLSDIGGFEGNAQTLRVLSRLEPKRFHSDGRSAGLNLTRATVDATIKYPWAQGEGPASKANKFGAYDDDLDVFHWAHGEHGWERCVEAQIMDLSDDIAYSVHDLEDAVVHSTANTSRFVRRPLAMANMMAEREAIFESTMEWYRPSLSVDDLAQAFERITKMDSWPREFCGSLRDLAMLKDLTSDLIGRFVRDVAQATLAEHGTEPLLRYNAHVVVPEETKAEILLLKGIAVYYVMQPREHEPVYYEQRTVLFDLMDAISESPRERLESVFLGFWDSASTDAERRRVIADQIASLTDQSARQWHAQLCGMLRN</sequence>
<accession>A0A4Q9V2J1</accession>
<dbReference type="AlphaFoldDB" id="A0A4Q9V2J1"/>
<dbReference type="Pfam" id="PF01966">
    <property type="entry name" value="HD"/>
    <property type="match status" value="1"/>
</dbReference>
<dbReference type="InterPro" id="IPR050135">
    <property type="entry name" value="dGTPase-like"/>
</dbReference>
<dbReference type="GO" id="GO:0006203">
    <property type="term" value="P:dGTP catabolic process"/>
    <property type="evidence" value="ECO:0007669"/>
    <property type="project" value="TreeGrafter"/>
</dbReference>
<organism evidence="4 5">
    <name type="scientific">Arcanobacterium bovis</name>
    <dbReference type="NCBI Taxonomy" id="2529275"/>
    <lineage>
        <taxon>Bacteria</taxon>
        <taxon>Bacillati</taxon>
        <taxon>Actinomycetota</taxon>
        <taxon>Actinomycetes</taxon>
        <taxon>Actinomycetales</taxon>
        <taxon>Actinomycetaceae</taxon>
        <taxon>Arcanobacterium</taxon>
    </lineage>
</organism>
<comment type="similarity">
    <text evidence="2">Belongs to the dGTPase family. Type 2 subfamily.</text>
</comment>
<dbReference type="Gene3D" id="1.10.3210.10">
    <property type="entry name" value="Hypothetical protein af1432"/>
    <property type="match status" value="1"/>
</dbReference>
<dbReference type="InterPro" id="IPR003607">
    <property type="entry name" value="HD/PDEase_dom"/>
</dbReference>
<dbReference type="InterPro" id="IPR006261">
    <property type="entry name" value="dGTPase"/>
</dbReference>
<evidence type="ECO:0000313" key="5">
    <source>
        <dbReference type="Proteomes" id="UP000293036"/>
    </source>
</evidence>
<evidence type="ECO:0000256" key="2">
    <source>
        <dbReference type="HAMAP-Rule" id="MF_01212"/>
    </source>
</evidence>
<evidence type="ECO:0000256" key="1">
    <source>
        <dbReference type="ARBA" id="ARBA00022801"/>
    </source>
</evidence>